<name>A0ABS1GIG2_9AQUI</name>
<evidence type="ECO:0000313" key="1">
    <source>
        <dbReference type="EMBL" id="MBK3332698.1"/>
    </source>
</evidence>
<dbReference type="RefSeq" id="WP_200674114.1">
    <property type="nucleotide sequence ID" value="NZ_JAACYA010000002.1"/>
</dbReference>
<dbReference type="EMBL" id="JAACYA010000002">
    <property type="protein sequence ID" value="MBK3332698.1"/>
    <property type="molecule type" value="Genomic_DNA"/>
</dbReference>
<proteinExistence type="predicted"/>
<organism evidence="1 2">
    <name type="scientific">Persephonella atlantica</name>
    <dbReference type="NCBI Taxonomy" id="2699429"/>
    <lineage>
        <taxon>Bacteria</taxon>
        <taxon>Pseudomonadati</taxon>
        <taxon>Aquificota</taxon>
        <taxon>Aquificia</taxon>
        <taxon>Aquificales</taxon>
        <taxon>Hydrogenothermaceae</taxon>
        <taxon>Persephonella</taxon>
    </lineage>
</organism>
<protein>
    <recommendedName>
        <fullName evidence="3">PepSY domain-containing protein</fullName>
    </recommendedName>
</protein>
<keyword evidence="2" id="KW-1185">Reference proteome</keyword>
<accession>A0ABS1GIG2</accession>
<sequence>MRKIFFILVVLVPVIALSFPFNHMGQGNTEVPLNIQKDSSSEQMMGCIGDCAACHSLTPIEAQSILGQKFDVKKVLSIAIKNGYFEVEYETSDGKKEKINLFFSKDKACREVIHLNE</sequence>
<evidence type="ECO:0000313" key="2">
    <source>
        <dbReference type="Proteomes" id="UP000772812"/>
    </source>
</evidence>
<comment type="caution">
    <text evidence="1">The sequence shown here is derived from an EMBL/GenBank/DDBJ whole genome shotgun (WGS) entry which is preliminary data.</text>
</comment>
<reference evidence="1 2" key="1">
    <citation type="journal article" date="2021" name="Syst. Appl. Microbiol.">
        <title>Persephonella atlantica sp. nov.: How to adapt to physico-chemical gradients in high temperature hydrothermal habitats.</title>
        <authorList>
            <person name="Francois D.X."/>
            <person name="Godfroy A."/>
            <person name="Mathien C."/>
            <person name="Aube J."/>
            <person name="Cathalot C."/>
            <person name="Lesongeur F."/>
            <person name="L'Haridon S."/>
            <person name="Philippon X."/>
            <person name="Roussel E.G."/>
        </authorList>
    </citation>
    <scope>NUCLEOTIDE SEQUENCE [LARGE SCALE GENOMIC DNA]</scope>
    <source>
        <strain evidence="1 2">MO1340</strain>
    </source>
</reference>
<gene>
    <name evidence="1" type="ORF">GWK41_06420</name>
</gene>
<evidence type="ECO:0008006" key="3">
    <source>
        <dbReference type="Google" id="ProtNLM"/>
    </source>
</evidence>
<dbReference type="Proteomes" id="UP000772812">
    <property type="component" value="Unassembled WGS sequence"/>
</dbReference>